<dbReference type="PANTHER" id="PTHR43201">
    <property type="entry name" value="ACYL-COA SYNTHETASE"/>
    <property type="match status" value="1"/>
</dbReference>
<organism evidence="5 6">
    <name type="scientific">Alicyclobacillus dauci</name>
    <dbReference type="NCBI Taxonomy" id="1475485"/>
    <lineage>
        <taxon>Bacteria</taxon>
        <taxon>Bacillati</taxon>
        <taxon>Bacillota</taxon>
        <taxon>Bacilli</taxon>
        <taxon>Bacillales</taxon>
        <taxon>Alicyclobacillaceae</taxon>
        <taxon>Alicyclobacillus</taxon>
    </lineage>
</organism>
<evidence type="ECO:0000259" key="4">
    <source>
        <dbReference type="Pfam" id="PF13193"/>
    </source>
</evidence>
<protein>
    <submittedName>
        <fullName evidence="5">AMP-binding protein</fullName>
    </submittedName>
</protein>
<dbReference type="Proteomes" id="UP001164803">
    <property type="component" value="Chromosome"/>
</dbReference>
<dbReference type="InterPro" id="IPR000873">
    <property type="entry name" value="AMP-dep_synth/lig_dom"/>
</dbReference>
<dbReference type="Pfam" id="PF00501">
    <property type="entry name" value="AMP-binding"/>
    <property type="match status" value="1"/>
</dbReference>
<dbReference type="Gene3D" id="3.30.300.30">
    <property type="match status" value="1"/>
</dbReference>
<accession>A0ABY6Z088</accession>
<feature type="domain" description="AMP-binding enzyme C-terminal" evidence="4">
    <location>
        <begin position="448"/>
        <end position="523"/>
    </location>
</feature>
<evidence type="ECO:0000256" key="2">
    <source>
        <dbReference type="ARBA" id="ARBA00022598"/>
    </source>
</evidence>
<comment type="similarity">
    <text evidence="1">Belongs to the ATP-dependent AMP-binding enzyme family.</text>
</comment>
<dbReference type="Gene3D" id="3.40.50.12780">
    <property type="entry name" value="N-terminal domain of ligase-like"/>
    <property type="match status" value="1"/>
</dbReference>
<reference evidence="5" key="1">
    <citation type="submission" date="2022-08" db="EMBL/GenBank/DDBJ databases">
        <title>Alicyclobacillus dauci DSM2870, complete genome.</title>
        <authorList>
            <person name="Wang Q."/>
            <person name="Cai R."/>
            <person name="Wang Z."/>
        </authorList>
    </citation>
    <scope>NUCLEOTIDE SEQUENCE</scope>
    <source>
        <strain evidence="5">DSM 28700</strain>
    </source>
</reference>
<dbReference type="RefSeq" id="WP_268043610.1">
    <property type="nucleotide sequence ID" value="NZ_CP104064.1"/>
</dbReference>
<dbReference type="InterPro" id="IPR020845">
    <property type="entry name" value="AMP-binding_CS"/>
</dbReference>
<evidence type="ECO:0000313" key="6">
    <source>
        <dbReference type="Proteomes" id="UP001164803"/>
    </source>
</evidence>
<sequence>MLPSGRLFEDTDKPNEDIMGSTLFNLLAEAQEKYPDKAAIAQVERKVRLTYRELYERVIRFAEGCTKLGLQKGDKIIACLPNWPEYVITLYAAARAGFVLVPVNPRFKRNEIEFILRSSGARAAITAVETDFARYQVFQDCQKGIPSLEHIICVSPMGLVDHNLLSFEDVIVLGMHADPEEACNTSSSDVAAIVYTSGTTGIPKGAILSHKSLLFSSSAMNVALENSERDVVLVVVPVCHIFGLSLCIMSVATKSTFVLMERFSPETVFEVVEREKVTVHHGVSTMFVLELNHPNRSKYDLSSLRTGIVAATPCPYEIVERIRSELGLNPILSYGMTETSPSLTASHFENEAWVYTTVGRVLSGVSLRVVDEWGNMLPNGEVGELLCKTPGLMMGYYENEEATRRAIDQNGWFHTGDLARLNDDGYVTIVGRIKEMISRGGLKIYPKEVEELIYQHPAVQEAAVVGIPDPVLGERSCACITLKAGRSLTPNEIRLLCQEHLADYKVPDVIEIMDVLPLSGSGKIYKMELAKIMREKYPPVYHAK</sequence>
<dbReference type="InterPro" id="IPR042099">
    <property type="entry name" value="ANL_N_sf"/>
</dbReference>
<gene>
    <name evidence="5" type="ORF">NZD86_18940</name>
</gene>
<dbReference type="PANTHER" id="PTHR43201:SF5">
    <property type="entry name" value="MEDIUM-CHAIN ACYL-COA LIGASE ACSF2, MITOCHONDRIAL"/>
    <property type="match status" value="1"/>
</dbReference>
<dbReference type="InterPro" id="IPR025110">
    <property type="entry name" value="AMP-bd_C"/>
</dbReference>
<feature type="domain" description="AMP-dependent synthetase/ligase" evidence="3">
    <location>
        <begin position="28"/>
        <end position="397"/>
    </location>
</feature>
<dbReference type="PROSITE" id="PS00455">
    <property type="entry name" value="AMP_BINDING"/>
    <property type="match status" value="1"/>
</dbReference>
<dbReference type="SUPFAM" id="SSF56801">
    <property type="entry name" value="Acetyl-CoA synthetase-like"/>
    <property type="match status" value="1"/>
</dbReference>
<dbReference type="InterPro" id="IPR045851">
    <property type="entry name" value="AMP-bd_C_sf"/>
</dbReference>
<evidence type="ECO:0000256" key="1">
    <source>
        <dbReference type="ARBA" id="ARBA00006432"/>
    </source>
</evidence>
<dbReference type="Pfam" id="PF13193">
    <property type="entry name" value="AMP-binding_C"/>
    <property type="match status" value="1"/>
</dbReference>
<name>A0ABY6Z088_9BACL</name>
<keyword evidence="2" id="KW-0436">Ligase</keyword>
<proteinExistence type="inferred from homology"/>
<evidence type="ECO:0000313" key="5">
    <source>
        <dbReference type="EMBL" id="WAH36285.1"/>
    </source>
</evidence>
<keyword evidence="6" id="KW-1185">Reference proteome</keyword>
<evidence type="ECO:0000259" key="3">
    <source>
        <dbReference type="Pfam" id="PF00501"/>
    </source>
</evidence>
<dbReference type="EMBL" id="CP104064">
    <property type="protein sequence ID" value="WAH36285.1"/>
    <property type="molecule type" value="Genomic_DNA"/>
</dbReference>